<evidence type="ECO:0000313" key="2">
    <source>
        <dbReference type="EMBL" id="CAD9597652.1"/>
    </source>
</evidence>
<organism evidence="2">
    <name type="scientific">Leptocylindrus danicus</name>
    <dbReference type="NCBI Taxonomy" id="163516"/>
    <lineage>
        <taxon>Eukaryota</taxon>
        <taxon>Sar</taxon>
        <taxon>Stramenopiles</taxon>
        <taxon>Ochrophyta</taxon>
        <taxon>Bacillariophyta</taxon>
        <taxon>Coscinodiscophyceae</taxon>
        <taxon>Chaetocerotophycidae</taxon>
        <taxon>Leptocylindrales</taxon>
        <taxon>Leptocylindraceae</taxon>
        <taxon>Leptocylindrus</taxon>
    </lineage>
</organism>
<feature type="chain" id="PRO_5030901738" description="Right handed beta helix domain-containing protein" evidence="1">
    <location>
        <begin position="28"/>
        <end position="317"/>
    </location>
</feature>
<dbReference type="InterPro" id="IPR011050">
    <property type="entry name" value="Pectin_lyase_fold/virulence"/>
</dbReference>
<gene>
    <name evidence="2" type="ORF">LDAN0321_LOCUS15570</name>
</gene>
<reference evidence="2" key="1">
    <citation type="submission" date="2021-01" db="EMBL/GenBank/DDBJ databases">
        <authorList>
            <person name="Corre E."/>
            <person name="Pelletier E."/>
            <person name="Niang G."/>
            <person name="Scheremetjew M."/>
            <person name="Finn R."/>
            <person name="Kale V."/>
            <person name="Holt S."/>
            <person name="Cochrane G."/>
            <person name="Meng A."/>
            <person name="Brown T."/>
            <person name="Cohen L."/>
        </authorList>
    </citation>
    <scope>NUCLEOTIDE SEQUENCE</scope>
    <source>
        <strain evidence="2">B650</strain>
    </source>
</reference>
<protein>
    <recommendedName>
        <fullName evidence="3">Right handed beta helix domain-containing protein</fullName>
    </recommendedName>
</protein>
<dbReference type="InterPro" id="IPR012334">
    <property type="entry name" value="Pectin_lyas_fold"/>
</dbReference>
<name>A0A7S2PHN4_9STRA</name>
<keyword evidence="1" id="KW-0732">Signal</keyword>
<sequence>MTKQLSTMKPLLLRLLLLLNLPTYITAECACVTVDSWENLKNTIESSSANTNTALLRLCPFEVTKLNSEEGIIIPHSDIHIMCAKDTREDECVINGTGPTGSNVSKNYDAIIIPDLDNVWLQGLTFRHAKKGAIKAHGQNIQIIDSVFENCQSPPEYTGAVVEIVAGSTATIIDSTFRENEGGAIQSHGFLTVTHCDFIDNISTPVWISNDETESRGGGVGGAIMNGSGGYLMVYGSRFDGNVSDKNGPAIWSYTDDALDLGSNCGENNRIIDFRQLILGNDDTDETVLGYCDGIYYKHTSSNKGNLCATFGGACAS</sequence>
<evidence type="ECO:0000256" key="1">
    <source>
        <dbReference type="SAM" id="SignalP"/>
    </source>
</evidence>
<feature type="signal peptide" evidence="1">
    <location>
        <begin position="1"/>
        <end position="27"/>
    </location>
</feature>
<dbReference type="Gene3D" id="2.160.20.10">
    <property type="entry name" value="Single-stranded right-handed beta-helix, Pectin lyase-like"/>
    <property type="match status" value="1"/>
</dbReference>
<proteinExistence type="predicted"/>
<dbReference type="EMBL" id="HBGY01025251">
    <property type="protein sequence ID" value="CAD9597652.1"/>
    <property type="molecule type" value="Transcribed_RNA"/>
</dbReference>
<accession>A0A7S2PHN4</accession>
<dbReference type="SUPFAM" id="SSF51126">
    <property type="entry name" value="Pectin lyase-like"/>
    <property type="match status" value="1"/>
</dbReference>
<evidence type="ECO:0008006" key="3">
    <source>
        <dbReference type="Google" id="ProtNLM"/>
    </source>
</evidence>
<dbReference type="AlphaFoldDB" id="A0A7S2PHN4"/>